<evidence type="ECO:0000313" key="6">
    <source>
        <dbReference type="Proteomes" id="UP000462449"/>
    </source>
</evidence>
<evidence type="ECO:0000259" key="2">
    <source>
        <dbReference type="Pfam" id="PF11412"/>
    </source>
</evidence>
<sequence>MKMNRKITLAALLLMMLSSISFGQILTPSKWKVELSKQDIKVGDKIDIVFKATIDKTWHLYSNDFDPDLGPILIEFDFEEDASYERIGKVKPINAKKHFDEIWDGEVSYFENTAEMRQQIKVKSLPLKVEGTFDFQTCSDVSGQCVMGDDEFDITYPAK</sequence>
<gene>
    <name evidence="4" type="ORF">DWB62_009890</name>
    <name evidence="3" type="ORF">GNY23_09890</name>
</gene>
<evidence type="ECO:0000313" key="4">
    <source>
        <dbReference type="EMBL" id="MVB07326.1"/>
    </source>
</evidence>
<dbReference type="EMBL" id="WOTW01000019">
    <property type="protein sequence ID" value="MUP38121.1"/>
    <property type="molecule type" value="Genomic_DNA"/>
</dbReference>
<protein>
    <recommendedName>
        <fullName evidence="2">Thiol:disulfide interchange protein DsbD N-terminal domain-containing protein</fullName>
    </recommendedName>
</protein>
<dbReference type="EMBL" id="QTZN02000019">
    <property type="protein sequence ID" value="MVB07326.1"/>
    <property type="molecule type" value="Genomic_DNA"/>
</dbReference>
<dbReference type="Proteomes" id="UP000462449">
    <property type="component" value="Unassembled WGS sequence"/>
</dbReference>
<dbReference type="Gene3D" id="2.60.40.1250">
    <property type="entry name" value="Thiol:disulfide interchange protein DsbD, N-terminal domain"/>
    <property type="match status" value="1"/>
</dbReference>
<name>A0A425YEU7_9BACT</name>
<comment type="caution">
    <text evidence="3">The sequence shown here is derived from an EMBL/GenBank/DDBJ whole genome shotgun (WGS) entry which is preliminary data.</text>
</comment>
<feature type="domain" description="Thiol:disulfide interchange protein DsbD N-terminal" evidence="2">
    <location>
        <begin position="42"/>
        <end position="153"/>
    </location>
</feature>
<dbReference type="OrthoDB" id="767251at2"/>
<dbReference type="InterPro" id="IPR028250">
    <property type="entry name" value="DsbDN"/>
</dbReference>
<reference evidence="4 5" key="1">
    <citation type="submission" date="2019-11" db="EMBL/GenBank/DDBJ databases">
        <title>Draft genome sequence of Labilibaculum sp. strain SYP isolated from Black Sea.</title>
        <authorList>
            <person name="Yadav S."/>
            <person name="Villanueva L."/>
        </authorList>
    </citation>
    <scope>NUCLEOTIDE SEQUENCE [LARGE SCALE GENOMIC DNA]</scope>
    <source>
        <strain evidence="4 5">44</strain>
    </source>
</reference>
<dbReference type="InterPro" id="IPR036929">
    <property type="entry name" value="DsbDN_sf"/>
</dbReference>
<dbReference type="Pfam" id="PF11412">
    <property type="entry name" value="DsbD_N"/>
    <property type="match status" value="1"/>
</dbReference>
<reference evidence="3 6" key="2">
    <citation type="submission" date="2019-12" db="EMBL/GenBank/DDBJ databases">
        <title>Draft genome sequence of Labilibaculum sp. strain 44 isolated from deep waters of Black Sea.</title>
        <authorList>
            <person name="Yadav S."/>
            <person name="Villanueva L."/>
        </authorList>
    </citation>
    <scope>NUCLEOTIDE SEQUENCE [LARGE SCALE GENOMIC DNA]</scope>
    <source>
        <strain evidence="3 6">44</strain>
    </source>
</reference>
<evidence type="ECO:0000313" key="5">
    <source>
        <dbReference type="Proteomes" id="UP000285951"/>
    </source>
</evidence>
<accession>A0A425YEU7</accession>
<dbReference type="Proteomes" id="UP000285951">
    <property type="component" value="Unassembled WGS sequence"/>
</dbReference>
<keyword evidence="5" id="KW-1185">Reference proteome</keyword>
<dbReference type="AlphaFoldDB" id="A0A425YEU7"/>
<keyword evidence="1" id="KW-0732">Signal</keyword>
<feature type="chain" id="PRO_5044603266" description="Thiol:disulfide interchange protein DsbD N-terminal domain-containing protein" evidence="1">
    <location>
        <begin position="24"/>
        <end position="159"/>
    </location>
</feature>
<organism evidence="3 6">
    <name type="scientific">Labilibaculum euxinus</name>
    <dbReference type="NCBI Taxonomy" id="2686357"/>
    <lineage>
        <taxon>Bacteria</taxon>
        <taxon>Pseudomonadati</taxon>
        <taxon>Bacteroidota</taxon>
        <taxon>Bacteroidia</taxon>
        <taxon>Marinilabiliales</taxon>
        <taxon>Marinifilaceae</taxon>
        <taxon>Labilibaculum</taxon>
    </lineage>
</organism>
<evidence type="ECO:0000313" key="3">
    <source>
        <dbReference type="EMBL" id="MUP38121.1"/>
    </source>
</evidence>
<proteinExistence type="predicted"/>
<evidence type="ECO:0000256" key="1">
    <source>
        <dbReference type="SAM" id="SignalP"/>
    </source>
</evidence>
<feature type="signal peptide" evidence="1">
    <location>
        <begin position="1"/>
        <end position="23"/>
    </location>
</feature>